<dbReference type="EMBL" id="LLXH01004564">
    <property type="protein sequence ID" value="PKC53178.1"/>
    <property type="molecule type" value="Genomic_DNA"/>
</dbReference>
<reference evidence="2 3" key="2">
    <citation type="submission" date="2017-10" db="EMBL/GenBank/DDBJ databases">
        <title>Genome analyses suggest a sexual origin of heterokaryosis in a supposedly ancient asexual fungus.</title>
        <authorList>
            <person name="Corradi N."/>
            <person name="Sedzielewska K."/>
            <person name="Noel J."/>
            <person name="Charron P."/>
            <person name="Farinelli L."/>
            <person name="Marton T."/>
            <person name="Kruger M."/>
            <person name="Pelin A."/>
            <person name="Brachmann A."/>
            <person name="Corradi N."/>
        </authorList>
    </citation>
    <scope>NUCLEOTIDE SEQUENCE [LARGE SCALE GENOMIC DNA]</scope>
    <source>
        <strain evidence="2 3">A1</strain>
    </source>
</reference>
<evidence type="ECO:0000256" key="1">
    <source>
        <dbReference type="SAM" id="Phobius"/>
    </source>
</evidence>
<proteinExistence type="predicted"/>
<keyword evidence="1" id="KW-0472">Membrane</keyword>
<dbReference type="PROSITE" id="PS51257">
    <property type="entry name" value="PROKAR_LIPOPROTEIN"/>
    <property type="match status" value="1"/>
</dbReference>
<organism evidence="2 3">
    <name type="scientific">Rhizophagus irregularis</name>
    <dbReference type="NCBI Taxonomy" id="588596"/>
    <lineage>
        <taxon>Eukaryota</taxon>
        <taxon>Fungi</taxon>
        <taxon>Fungi incertae sedis</taxon>
        <taxon>Mucoromycota</taxon>
        <taxon>Glomeromycotina</taxon>
        <taxon>Glomeromycetes</taxon>
        <taxon>Glomerales</taxon>
        <taxon>Glomeraceae</taxon>
        <taxon>Rhizophagus</taxon>
    </lineage>
</organism>
<evidence type="ECO:0000313" key="2">
    <source>
        <dbReference type="EMBL" id="PKC53178.1"/>
    </source>
</evidence>
<gene>
    <name evidence="2" type="ORF">RhiirA1_479835</name>
</gene>
<accession>A0A2N0QQ44</accession>
<dbReference type="AlphaFoldDB" id="A0A2N0QQ44"/>
<evidence type="ECO:0000313" key="3">
    <source>
        <dbReference type="Proteomes" id="UP000232688"/>
    </source>
</evidence>
<protein>
    <submittedName>
        <fullName evidence="2">Uncharacterized protein</fullName>
    </submittedName>
</protein>
<reference evidence="2 3" key="1">
    <citation type="submission" date="2017-10" db="EMBL/GenBank/DDBJ databases">
        <title>Extensive intraspecific genome diversity in a model arbuscular mycorrhizal fungus.</title>
        <authorList>
            <person name="Chen E.C.H."/>
            <person name="Morin E."/>
            <person name="Baudet D."/>
            <person name="Noel J."/>
            <person name="Ndikumana S."/>
            <person name="Charron P."/>
            <person name="St-Onge C."/>
            <person name="Giorgi J."/>
            <person name="Grigoriev I.V."/>
            <person name="Roux C."/>
            <person name="Martin F.M."/>
            <person name="Corradi N."/>
        </authorList>
    </citation>
    <scope>NUCLEOTIDE SEQUENCE [LARGE SCALE GENOMIC DNA]</scope>
    <source>
        <strain evidence="2 3">A1</strain>
    </source>
</reference>
<name>A0A2N0QQ44_9GLOM</name>
<keyword evidence="1" id="KW-0812">Transmembrane</keyword>
<sequence length="155" mass="17432">MTFLIKCLDILYSFLFFFSQLIITSSSYTLVGCSGHTANVSIPFNLDSTLPIVDLSNDARYIHLHSYGVSTICSPNKDMILLVYRVLDLFNFPLISSCFLQSYGEDNVVDGNNNNNNNDNNNVVEESTIKMFISTNSIEKEQQSTDLVINEQSSF</sequence>
<keyword evidence="1" id="KW-1133">Transmembrane helix</keyword>
<comment type="caution">
    <text evidence="2">The sequence shown here is derived from an EMBL/GenBank/DDBJ whole genome shotgun (WGS) entry which is preliminary data.</text>
</comment>
<feature type="transmembrane region" description="Helical" evidence="1">
    <location>
        <begin position="12"/>
        <end position="31"/>
    </location>
</feature>
<dbReference type="Proteomes" id="UP000232688">
    <property type="component" value="Unassembled WGS sequence"/>
</dbReference>
<dbReference type="VEuPathDB" id="FungiDB:RhiirA1_479835"/>